<feature type="region of interest" description="Disordered" evidence="1">
    <location>
        <begin position="1"/>
        <end position="42"/>
    </location>
</feature>
<dbReference type="Gene3D" id="3.30.70.330">
    <property type="match status" value="1"/>
</dbReference>
<reference evidence="3 4" key="1">
    <citation type="journal article" date="2020" name="Elife">
        <title>Loss of centromere function drives karyotype evolution in closely related Malassezia species.</title>
        <authorList>
            <person name="Sankaranarayanan S.R."/>
            <person name="Ianiri G."/>
            <person name="Coelho M.A."/>
            <person name="Reza M.H."/>
            <person name="Thimmappa B.C."/>
            <person name="Ganguly P."/>
            <person name="Vadnala R.N."/>
            <person name="Sun S."/>
            <person name="Siddharthan R."/>
            <person name="Tellgren-Roth C."/>
            <person name="Dawson T.L."/>
            <person name="Heitman J."/>
            <person name="Sanyal K."/>
        </authorList>
    </citation>
    <scope>NUCLEOTIDE SEQUENCE [LARGE SCALE GENOMIC DNA]</scope>
    <source>
        <strain evidence="3">CBS14141</strain>
    </source>
</reference>
<dbReference type="InterPro" id="IPR052743">
    <property type="entry name" value="Glutaminase_GtaA"/>
</dbReference>
<dbReference type="InterPro" id="IPR029052">
    <property type="entry name" value="Metallo-depent_PP-like"/>
</dbReference>
<proteinExistence type="predicted"/>
<dbReference type="InterPro" id="IPR000504">
    <property type="entry name" value="RRM_dom"/>
</dbReference>
<sequence>MEVGPHPRSYGANKKVNTVRGAPGAPRADAAPGADAQGAPAAAAGRAGNVHVVQGPHGRIAFVSDIRGNVRLLNQIAAECKAKAIVHTGDFGFFASDSLPRLSDRVLRHVVQYSPLLTPKLRSLLLDTQGGDALRQGVVANGEAVLSEFPKLLTHALTLQVPVFTVYGACEDVQVLERLRSGEYRVPNLHVLDETTTHALDVGGLRLRLLGLGGAVVLHKLFDHGTATTTMGGAQGATWVTMLQLGALVESAQHAYDPSEVRVLVTHGAPGREGLLAQLAHAVRADYVVSGALHLREVSAYNEFGVHASLDAFREKLLAARTQFHEVWDAVKAQVELAIDPSQRTLLDHALHVALHVPQPFVAGGREESAWKNLWFFNLPDAPLATLVFDVHQARIATETRAQGMSFASRLAKPAPAAPTHVALPRADGSGAPAAPSAQQDATLFLGHMGDAFPLTEADVRAYFGEHAEHVTHVHFFPAERSGRRDKDEGRLRTFVHVVFATPAAAQAALACRGRTIKNTHVVPTLEPLGRKAAPERKERKERAERAPKPSAPAEEGASSPRPRSSHTRGGRGGRSSAARKEAKKAKAEAQSPAAEAPHDTRPATNGADTKAGDA</sequence>
<feature type="compositionally biased region" description="Basic and acidic residues" evidence="1">
    <location>
        <begin position="579"/>
        <end position="588"/>
    </location>
</feature>
<dbReference type="SMART" id="SM00360">
    <property type="entry name" value="RRM"/>
    <property type="match status" value="1"/>
</dbReference>
<evidence type="ECO:0000259" key="2">
    <source>
        <dbReference type="SMART" id="SM00360"/>
    </source>
</evidence>
<dbReference type="Proteomes" id="UP000818624">
    <property type="component" value="Chromosome 1"/>
</dbReference>
<gene>
    <name evidence="3" type="ORF">GLX27_000177</name>
</gene>
<dbReference type="Pfam" id="PF10360">
    <property type="entry name" value="DUF2433"/>
    <property type="match status" value="1"/>
</dbReference>
<feature type="region of interest" description="Disordered" evidence="1">
    <location>
        <begin position="523"/>
        <end position="615"/>
    </location>
</feature>
<dbReference type="PANTHER" id="PTHR31987:SF11">
    <property type="entry name" value="DUF2433 DOMAIN-CONTAINING PROTEIN"/>
    <property type="match status" value="1"/>
</dbReference>
<dbReference type="InterPro" id="IPR012677">
    <property type="entry name" value="Nucleotide-bd_a/b_plait_sf"/>
</dbReference>
<feature type="compositionally biased region" description="Low complexity" evidence="1">
    <location>
        <begin position="20"/>
        <end position="42"/>
    </location>
</feature>
<dbReference type="EMBL" id="CP046234">
    <property type="protein sequence ID" value="WFD45556.1"/>
    <property type="molecule type" value="Genomic_DNA"/>
</dbReference>
<protein>
    <recommendedName>
        <fullName evidence="2">RRM domain-containing protein</fullName>
    </recommendedName>
</protein>
<dbReference type="SUPFAM" id="SSF54928">
    <property type="entry name" value="RNA-binding domain, RBD"/>
    <property type="match status" value="1"/>
</dbReference>
<name>A0ABY8EIE9_MALFU</name>
<dbReference type="InterPro" id="IPR018829">
    <property type="entry name" value="DUF2433"/>
</dbReference>
<organism evidence="3 4">
    <name type="scientific">Malassezia furfur</name>
    <name type="common">Pityriasis versicolor infection agent</name>
    <name type="synonym">Pityrosporum furfur</name>
    <dbReference type="NCBI Taxonomy" id="55194"/>
    <lineage>
        <taxon>Eukaryota</taxon>
        <taxon>Fungi</taxon>
        <taxon>Dikarya</taxon>
        <taxon>Basidiomycota</taxon>
        <taxon>Ustilaginomycotina</taxon>
        <taxon>Malasseziomycetes</taxon>
        <taxon>Malasseziales</taxon>
        <taxon>Malasseziaceae</taxon>
        <taxon>Malassezia</taxon>
    </lineage>
</organism>
<evidence type="ECO:0000313" key="3">
    <source>
        <dbReference type="EMBL" id="WFD45556.1"/>
    </source>
</evidence>
<feature type="compositionally biased region" description="Basic and acidic residues" evidence="1">
    <location>
        <begin position="529"/>
        <end position="548"/>
    </location>
</feature>
<accession>A0ABY8EIE9</accession>
<dbReference type="InterPro" id="IPR035979">
    <property type="entry name" value="RBD_domain_sf"/>
</dbReference>
<dbReference type="SUPFAM" id="SSF56300">
    <property type="entry name" value="Metallo-dependent phosphatases"/>
    <property type="match status" value="1"/>
</dbReference>
<dbReference type="PANTHER" id="PTHR31987">
    <property type="entry name" value="GLUTAMINASE A-RELATED"/>
    <property type="match status" value="1"/>
</dbReference>
<dbReference type="Gene3D" id="3.60.21.10">
    <property type="match status" value="1"/>
</dbReference>
<evidence type="ECO:0000256" key="1">
    <source>
        <dbReference type="SAM" id="MobiDB-lite"/>
    </source>
</evidence>
<keyword evidence="4" id="KW-1185">Reference proteome</keyword>
<feature type="domain" description="RRM" evidence="2">
    <location>
        <begin position="443"/>
        <end position="525"/>
    </location>
</feature>
<evidence type="ECO:0000313" key="4">
    <source>
        <dbReference type="Proteomes" id="UP000818624"/>
    </source>
</evidence>